<dbReference type="EMBL" id="CAJOBA010002359">
    <property type="protein sequence ID" value="CAF3641607.1"/>
    <property type="molecule type" value="Genomic_DNA"/>
</dbReference>
<dbReference type="Proteomes" id="UP000677228">
    <property type="component" value="Unassembled WGS sequence"/>
</dbReference>
<organism evidence="2 5">
    <name type="scientific">Didymodactylos carnosus</name>
    <dbReference type="NCBI Taxonomy" id="1234261"/>
    <lineage>
        <taxon>Eukaryota</taxon>
        <taxon>Metazoa</taxon>
        <taxon>Spiralia</taxon>
        <taxon>Gnathifera</taxon>
        <taxon>Rotifera</taxon>
        <taxon>Eurotatoria</taxon>
        <taxon>Bdelloidea</taxon>
        <taxon>Philodinida</taxon>
        <taxon>Philodinidae</taxon>
        <taxon>Didymodactylos</taxon>
    </lineage>
</organism>
<evidence type="ECO:0000313" key="5">
    <source>
        <dbReference type="Proteomes" id="UP000663829"/>
    </source>
</evidence>
<accession>A0A816DYB1</accession>
<keyword evidence="5" id="KW-1185">Reference proteome</keyword>
<dbReference type="Proteomes" id="UP000681722">
    <property type="component" value="Unassembled WGS sequence"/>
</dbReference>
<proteinExistence type="predicted"/>
<gene>
    <name evidence="2" type="ORF">GPM918_LOCUS44865</name>
    <name evidence="1" type="ORF">OVA965_LOCUS7417</name>
    <name evidence="4" type="ORF">SRO942_LOCUS46947</name>
    <name evidence="3" type="ORF">TMI583_LOCUS7412</name>
</gene>
<evidence type="ECO:0000313" key="1">
    <source>
        <dbReference type="EMBL" id="CAF0856578.1"/>
    </source>
</evidence>
<protein>
    <submittedName>
        <fullName evidence="2">Uncharacterized protein</fullName>
    </submittedName>
</protein>
<reference evidence="2" key="1">
    <citation type="submission" date="2021-02" db="EMBL/GenBank/DDBJ databases">
        <authorList>
            <person name="Nowell W R."/>
        </authorList>
    </citation>
    <scope>NUCLEOTIDE SEQUENCE</scope>
</reference>
<dbReference type="EMBL" id="CAJNOQ010046879">
    <property type="protein sequence ID" value="CAF1639821.1"/>
    <property type="molecule type" value="Genomic_DNA"/>
</dbReference>
<evidence type="ECO:0000313" key="4">
    <source>
        <dbReference type="EMBL" id="CAF4550113.1"/>
    </source>
</evidence>
<evidence type="ECO:0000313" key="3">
    <source>
        <dbReference type="EMBL" id="CAF3641607.1"/>
    </source>
</evidence>
<sequence length="97" mass="10770">KKAAEQEVKVCYQCKGAQNCKPENLHKQELKTSGAFGGKNLYCYSRFGGKVGHGRVVERGAFGFGETFDKNVKCNLKHFRCCFQNLCNNHTTGSCAD</sequence>
<comment type="caution">
    <text evidence="2">The sequence shown here is derived from an EMBL/GenBank/DDBJ whole genome shotgun (WGS) entry which is preliminary data.</text>
</comment>
<dbReference type="Proteomes" id="UP000663829">
    <property type="component" value="Unassembled WGS sequence"/>
</dbReference>
<dbReference type="EMBL" id="CAJOBC010115614">
    <property type="protein sequence ID" value="CAF4550113.1"/>
    <property type="molecule type" value="Genomic_DNA"/>
</dbReference>
<dbReference type="EMBL" id="CAJNOK010002359">
    <property type="protein sequence ID" value="CAF0856578.1"/>
    <property type="molecule type" value="Genomic_DNA"/>
</dbReference>
<feature type="non-terminal residue" evidence="2">
    <location>
        <position position="1"/>
    </location>
</feature>
<evidence type="ECO:0000313" key="2">
    <source>
        <dbReference type="EMBL" id="CAF1639821.1"/>
    </source>
</evidence>
<dbReference type="AlphaFoldDB" id="A0A816DYB1"/>
<dbReference type="Proteomes" id="UP000682733">
    <property type="component" value="Unassembled WGS sequence"/>
</dbReference>
<name>A0A816DYB1_9BILA</name>